<dbReference type="GO" id="GO:0009313">
    <property type="term" value="P:oligosaccharide catabolic process"/>
    <property type="evidence" value="ECO:0007669"/>
    <property type="project" value="TreeGrafter"/>
</dbReference>
<evidence type="ECO:0000256" key="1">
    <source>
        <dbReference type="ARBA" id="ARBA00009792"/>
    </source>
</evidence>
<evidence type="ECO:0000256" key="2">
    <source>
        <dbReference type="ARBA" id="ARBA00022723"/>
    </source>
</evidence>
<comment type="caution">
    <text evidence="6">The sequence shown here is derived from an EMBL/GenBank/DDBJ whole genome shotgun (WGS) entry which is preliminary data.</text>
</comment>
<dbReference type="PANTHER" id="PTHR46017">
    <property type="entry name" value="ALPHA-MANNOSIDASE 2C1"/>
    <property type="match status" value="1"/>
</dbReference>
<dbReference type="Pfam" id="PF09261">
    <property type="entry name" value="Alpha-mann_mid"/>
    <property type="match status" value="1"/>
</dbReference>
<gene>
    <name evidence="6" type="ORF">HNQ39_003752</name>
</gene>
<dbReference type="Gene3D" id="2.70.98.30">
    <property type="entry name" value="Golgi alpha-mannosidase II, domain 4"/>
    <property type="match status" value="1"/>
</dbReference>
<evidence type="ECO:0000259" key="5">
    <source>
        <dbReference type="SMART" id="SM00872"/>
    </source>
</evidence>
<dbReference type="InterPro" id="IPR037094">
    <property type="entry name" value="Glyco_hydro_38_cen_sf"/>
</dbReference>
<evidence type="ECO:0000256" key="4">
    <source>
        <dbReference type="ARBA" id="ARBA00023295"/>
    </source>
</evidence>
<dbReference type="InterPro" id="IPR011330">
    <property type="entry name" value="Glyco_hydro/deAcase_b/a-brl"/>
</dbReference>
<dbReference type="AlphaFoldDB" id="A0A7W9SSA8"/>
<proteinExistence type="inferred from homology"/>
<evidence type="ECO:0000256" key="3">
    <source>
        <dbReference type="ARBA" id="ARBA00022801"/>
    </source>
</evidence>
<evidence type="ECO:0000313" key="6">
    <source>
        <dbReference type="EMBL" id="MBB6051942.1"/>
    </source>
</evidence>
<dbReference type="SMART" id="SM00872">
    <property type="entry name" value="Alpha-mann_mid"/>
    <property type="match status" value="1"/>
</dbReference>
<keyword evidence="4 6" id="KW-0326">Glycosidase</keyword>
<dbReference type="SUPFAM" id="SSF74650">
    <property type="entry name" value="Galactose mutarotase-like"/>
    <property type="match status" value="1"/>
</dbReference>
<protein>
    <submittedName>
        <fullName evidence="6">Alpha-mannosidase</fullName>
        <ecNumber evidence="6">3.2.1.24</ecNumber>
    </submittedName>
</protein>
<dbReference type="Pfam" id="PF01074">
    <property type="entry name" value="Glyco_hydro_38N"/>
    <property type="match status" value="1"/>
</dbReference>
<dbReference type="Gene3D" id="1.20.1270.50">
    <property type="entry name" value="Glycoside hydrolase family 38, central domain"/>
    <property type="match status" value="1"/>
</dbReference>
<dbReference type="Gene3D" id="3.20.110.10">
    <property type="entry name" value="Glycoside hydrolase 38, N terminal domain"/>
    <property type="match status" value="1"/>
</dbReference>
<dbReference type="InterPro" id="IPR027291">
    <property type="entry name" value="Glyco_hydro_38_N_sf"/>
</dbReference>
<keyword evidence="3 6" id="KW-0378">Hydrolase</keyword>
<dbReference type="InterPro" id="IPR011682">
    <property type="entry name" value="Glyco_hydro_38_C"/>
</dbReference>
<comment type="similarity">
    <text evidence="1">Belongs to the glycosyl hydrolase 38 family.</text>
</comment>
<dbReference type="Pfam" id="PF17677">
    <property type="entry name" value="Glyco_hydro38C2"/>
    <property type="match status" value="1"/>
</dbReference>
<dbReference type="GO" id="GO:0030246">
    <property type="term" value="F:carbohydrate binding"/>
    <property type="evidence" value="ECO:0007669"/>
    <property type="project" value="InterPro"/>
</dbReference>
<dbReference type="Proteomes" id="UP000520814">
    <property type="component" value="Unassembled WGS sequence"/>
</dbReference>
<dbReference type="GO" id="GO:0046872">
    <property type="term" value="F:metal ion binding"/>
    <property type="evidence" value="ECO:0007669"/>
    <property type="project" value="UniProtKB-KW"/>
</dbReference>
<dbReference type="InterPro" id="IPR015341">
    <property type="entry name" value="Glyco_hydro_38_cen"/>
</dbReference>
<reference evidence="6 7" key="1">
    <citation type="submission" date="2020-08" db="EMBL/GenBank/DDBJ databases">
        <title>Genomic Encyclopedia of Type Strains, Phase IV (KMG-IV): sequencing the most valuable type-strain genomes for metagenomic binning, comparative biology and taxonomic classification.</title>
        <authorList>
            <person name="Goeker M."/>
        </authorList>
    </citation>
    <scope>NUCLEOTIDE SEQUENCE [LARGE SCALE GENOMIC DNA]</scope>
    <source>
        <strain evidence="6 7">DSM 23562</strain>
    </source>
</reference>
<keyword evidence="7" id="KW-1185">Reference proteome</keyword>
<dbReference type="PANTHER" id="PTHR46017:SF1">
    <property type="entry name" value="ALPHA-MANNOSIDASE 2C1"/>
    <property type="match status" value="1"/>
</dbReference>
<dbReference type="InterPro" id="IPR041147">
    <property type="entry name" value="GH38_C"/>
</dbReference>
<dbReference type="CDD" id="cd10789">
    <property type="entry name" value="GH38N_AMII_ER_cytosolic"/>
    <property type="match status" value="1"/>
</dbReference>
<dbReference type="GO" id="GO:0004559">
    <property type="term" value="F:alpha-mannosidase activity"/>
    <property type="evidence" value="ECO:0007669"/>
    <property type="project" value="UniProtKB-EC"/>
</dbReference>
<name>A0A7W9SSA8_ARMRO</name>
<dbReference type="Pfam" id="PF07748">
    <property type="entry name" value="Glyco_hydro_38C"/>
    <property type="match status" value="1"/>
</dbReference>
<sequence>MTSPRLLRVAAQPVEAAKTLLRRISCELDFARAFATLTGDTHWPALIEHATAIVEGCTGEVAEAVAEAEAVLAPIGVAAKAYTIHCVGHGHIDMNWMWSWQETVATTHDTFQSVLQLMREYPSLTYSQSQASVYALMEKYHPELFAEIQQRIAEGRWEVTAVHWVEGDKNLASGESLARHLLYTRQYTKEKFGLDAADLPLDWEPDTFGHANTIPTILAQGGVKFYYACRLGGGFDHAVTGEFPRPKLFWWQGPDGSRVLVNKESTWYNSYVNIGDNIALPAVEFFRDTQLTDWLNVYGIGNHGGGPTRVEIEYLQETATWPIYPSVTFGTAKGWYERVAAGDLSHLPVLDHELNYEFTGCYTTQTLITQANRFGENYCVEAETLAAITGRDSRGSLREAWINILFNQFHDILPGSGVRQTREHAMALFQETGAITGAIKREAGKALASGLNTAIFAPGAATLGEFGSGAGAGIGAMESGLSKSAGGGSVRPYVVYNPCAWPRTEAVTVRLYDTGFEPGRIVARDEHANNHPTFFLTRGDDWGHSYVDVLFFAQNVPATGYKTYALCEGKVTVEVPQVKALPRDVFETPFGMLRFDRYKGGLVEVHHQESGITFLEGDFESLGEWELTREQPRGMTAWVLGGSVESQAVTVSGHHVHGVTRNRGTSYPSGTSMAYVVHQSLKVPGTKSTIKVQYLIHGFAPRVDVTAEIDWREIGDPERGIPGLRVHFPFDGYEGLPIRFETPFGSVVREDSDGEEVPGLRYTHVPLDEGGFTLLNDSKYGFMVEGGNLAMRVIRSSYDPDHAPEVCKHTIRYSMVFHDRAVDASDLTRMGAAFNHPLIAFPAGVQEGTGPLSKSFASVETPSVVLTSLKKAEDGNGVILRLVEYDGQDTEAVVTLAEGFGTRATLTDLMESPVGGRVDFDGKTLRVPIRASSFVSVRVVQ</sequence>
<dbReference type="EMBL" id="JACHGW010000003">
    <property type="protein sequence ID" value="MBB6051942.1"/>
    <property type="molecule type" value="Genomic_DNA"/>
</dbReference>
<dbReference type="RefSeq" id="WP_184199936.1">
    <property type="nucleotide sequence ID" value="NZ_JACHGW010000003.1"/>
</dbReference>
<dbReference type="Gene3D" id="2.60.40.2220">
    <property type="match status" value="1"/>
</dbReference>
<dbReference type="EC" id="3.2.1.24" evidence="6"/>
<dbReference type="GO" id="GO:0006013">
    <property type="term" value="P:mannose metabolic process"/>
    <property type="evidence" value="ECO:0007669"/>
    <property type="project" value="InterPro"/>
</dbReference>
<evidence type="ECO:0000313" key="7">
    <source>
        <dbReference type="Proteomes" id="UP000520814"/>
    </source>
</evidence>
<dbReference type="SUPFAM" id="SSF88688">
    <property type="entry name" value="Families 57/38 glycoside transferase middle domain"/>
    <property type="match status" value="1"/>
</dbReference>
<dbReference type="InterPro" id="IPR028995">
    <property type="entry name" value="Glyco_hydro_57/38_cen_sf"/>
</dbReference>
<dbReference type="InterPro" id="IPR011013">
    <property type="entry name" value="Gal_mutarotase_sf_dom"/>
</dbReference>
<dbReference type="InterPro" id="IPR000602">
    <property type="entry name" value="Glyco_hydro_38_N"/>
</dbReference>
<dbReference type="SUPFAM" id="SSF88713">
    <property type="entry name" value="Glycoside hydrolase/deacetylase"/>
    <property type="match status" value="1"/>
</dbReference>
<feature type="domain" description="Glycoside hydrolase family 38 central" evidence="5">
    <location>
        <begin position="357"/>
        <end position="429"/>
    </location>
</feature>
<organism evidence="6 7">
    <name type="scientific">Armatimonas rosea</name>
    <dbReference type="NCBI Taxonomy" id="685828"/>
    <lineage>
        <taxon>Bacteria</taxon>
        <taxon>Bacillati</taxon>
        <taxon>Armatimonadota</taxon>
        <taxon>Armatimonadia</taxon>
        <taxon>Armatimonadales</taxon>
        <taxon>Armatimonadaceae</taxon>
        <taxon>Armatimonas</taxon>
    </lineage>
</organism>
<accession>A0A7W9SSA8</accession>
<keyword evidence="2" id="KW-0479">Metal-binding</keyword>